<evidence type="ECO:0000313" key="3">
    <source>
        <dbReference type="Proteomes" id="UP001432027"/>
    </source>
</evidence>
<evidence type="ECO:0000256" key="1">
    <source>
        <dbReference type="SAM" id="MobiDB-lite"/>
    </source>
</evidence>
<sequence length="67" mass="7814">MSIRSTILWSSSKTEFQKCCIRWVLHCGVLQSARKSHGWGSRPCNEPRTPEHTKWSSCSHRRISSRQ</sequence>
<feature type="non-terminal residue" evidence="2">
    <location>
        <position position="67"/>
    </location>
</feature>
<evidence type="ECO:0000313" key="2">
    <source>
        <dbReference type="EMBL" id="GMS78874.1"/>
    </source>
</evidence>
<organism evidence="2 3">
    <name type="scientific">Pristionchus entomophagus</name>
    <dbReference type="NCBI Taxonomy" id="358040"/>
    <lineage>
        <taxon>Eukaryota</taxon>
        <taxon>Metazoa</taxon>
        <taxon>Ecdysozoa</taxon>
        <taxon>Nematoda</taxon>
        <taxon>Chromadorea</taxon>
        <taxon>Rhabditida</taxon>
        <taxon>Rhabditina</taxon>
        <taxon>Diplogasteromorpha</taxon>
        <taxon>Diplogasteroidea</taxon>
        <taxon>Neodiplogasteridae</taxon>
        <taxon>Pristionchus</taxon>
    </lineage>
</organism>
<keyword evidence="3" id="KW-1185">Reference proteome</keyword>
<feature type="region of interest" description="Disordered" evidence="1">
    <location>
        <begin position="34"/>
        <end position="67"/>
    </location>
</feature>
<name>A0AAV5S8R4_9BILA</name>
<comment type="caution">
    <text evidence="2">The sequence shown here is derived from an EMBL/GenBank/DDBJ whole genome shotgun (WGS) entry which is preliminary data.</text>
</comment>
<accession>A0AAV5S8R4</accession>
<reference evidence="2" key="1">
    <citation type="submission" date="2023-10" db="EMBL/GenBank/DDBJ databases">
        <title>Genome assembly of Pristionchus species.</title>
        <authorList>
            <person name="Yoshida K."/>
            <person name="Sommer R.J."/>
        </authorList>
    </citation>
    <scope>NUCLEOTIDE SEQUENCE</scope>
    <source>
        <strain evidence="2">RS0144</strain>
    </source>
</reference>
<gene>
    <name evidence="2" type="ORF">PENTCL1PPCAC_1049</name>
</gene>
<dbReference type="AlphaFoldDB" id="A0AAV5S8R4"/>
<protein>
    <submittedName>
        <fullName evidence="2">Uncharacterized protein</fullName>
    </submittedName>
</protein>
<dbReference type="Proteomes" id="UP001432027">
    <property type="component" value="Unassembled WGS sequence"/>
</dbReference>
<dbReference type="EMBL" id="BTSX01000001">
    <property type="protein sequence ID" value="GMS78874.1"/>
    <property type="molecule type" value="Genomic_DNA"/>
</dbReference>
<proteinExistence type="predicted"/>